<protein>
    <recommendedName>
        <fullName evidence="1">Transcription regulator PadR N-terminal domain-containing protein</fullName>
    </recommendedName>
</protein>
<keyword evidence="3" id="KW-1185">Reference proteome</keyword>
<dbReference type="AlphaFoldDB" id="A0A0Q0RJJ4"/>
<dbReference type="SUPFAM" id="SSF46785">
    <property type="entry name" value="Winged helix' DNA-binding domain"/>
    <property type="match status" value="1"/>
</dbReference>
<feature type="domain" description="Transcription regulator PadR N-terminal" evidence="1">
    <location>
        <begin position="15"/>
        <end position="86"/>
    </location>
</feature>
<evidence type="ECO:0000259" key="1">
    <source>
        <dbReference type="Pfam" id="PF03551"/>
    </source>
</evidence>
<reference evidence="2 3" key="1">
    <citation type="submission" date="2015-09" db="EMBL/GenBank/DDBJ databases">
        <title>Heavy metals and arsenic resistance mechanisms in polyextremophilic archaea of the family Ferroplasmaceae.</title>
        <authorList>
            <person name="Bulaev A.G."/>
            <person name="Kanygina A.V."/>
        </authorList>
    </citation>
    <scope>NUCLEOTIDE SEQUENCE [LARGE SCALE GENOMIC DNA]</scope>
    <source>
        <strain evidence="2 3">VT</strain>
    </source>
</reference>
<evidence type="ECO:0000313" key="3">
    <source>
        <dbReference type="Proteomes" id="UP000050320"/>
    </source>
</evidence>
<evidence type="ECO:0000313" key="2">
    <source>
        <dbReference type="EMBL" id="KQB35593.1"/>
    </source>
</evidence>
<dbReference type="InterPro" id="IPR036390">
    <property type="entry name" value="WH_DNA-bd_sf"/>
</dbReference>
<comment type="caution">
    <text evidence="2">The sequence shown here is derived from an EMBL/GenBank/DDBJ whole genome shotgun (WGS) entry which is preliminary data.</text>
</comment>
<dbReference type="InterPro" id="IPR005149">
    <property type="entry name" value="Tscrpt_reg_PadR_N"/>
</dbReference>
<dbReference type="Gene3D" id="1.10.10.10">
    <property type="entry name" value="Winged helix-like DNA-binding domain superfamily/Winged helix DNA-binding domain"/>
    <property type="match status" value="1"/>
</dbReference>
<organism evidence="2 3">
    <name type="scientific">Acidiplasma aeolicum</name>
    <dbReference type="NCBI Taxonomy" id="507754"/>
    <lineage>
        <taxon>Archaea</taxon>
        <taxon>Methanobacteriati</taxon>
        <taxon>Thermoplasmatota</taxon>
        <taxon>Thermoplasmata</taxon>
        <taxon>Thermoplasmatales</taxon>
        <taxon>Ferroplasmaceae</taxon>
        <taxon>Acidiplasma</taxon>
    </lineage>
</organism>
<gene>
    <name evidence="2" type="ORF">AOG54_00520</name>
</gene>
<dbReference type="Pfam" id="PF03551">
    <property type="entry name" value="PadR"/>
    <property type="match status" value="1"/>
</dbReference>
<dbReference type="Proteomes" id="UP000050320">
    <property type="component" value="Unassembled WGS sequence"/>
</dbReference>
<dbReference type="PANTHER" id="PTHR33169">
    <property type="entry name" value="PADR-FAMILY TRANSCRIPTIONAL REGULATOR"/>
    <property type="match status" value="1"/>
</dbReference>
<proteinExistence type="predicted"/>
<dbReference type="RefSeq" id="WP_048101144.1">
    <property type="nucleotide sequence ID" value="NZ_JBBYJF010000005.1"/>
</dbReference>
<name>A0A0Q0RJJ4_9ARCH</name>
<dbReference type="GeneID" id="84220956"/>
<dbReference type="InterPro" id="IPR052509">
    <property type="entry name" value="Metal_resp_DNA-bind_regulator"/>
</dbReference>
<dbReference type="InterPro" id="IPR036388">
    <property type="entry name" value="WH-like_DNA-bd_sf"/>
</dbReference>
<accession>A0A0Q0RJJ4</accession>
<dbReference type="OrthoDB" id="56053at2157"/>
<dbReference type="EMBL" id="LKBG01000111">
    <property type="protein sequence ID" value="KQB35593.1"/>
    <property type="molecule type" value="Genomic_DNA"/>
</dbReference>
<sequence>MRNELILKGTINLLILTQISKKPMYGYAIEKEINSMINTPLPTGTIYTLLHNLENRNFIKFTVKKNNNGRISKIYEITPDGKKFLKFHLEPLNTVSMIIKYLISEIPKIT</sequence>
<dbReference type="PANTHER" id="PTHR33169:SF14">
    <property type="entry name" value="TRANSCRIPTIONAL REGULATOR RV3488"/>
    <property type="match status" value="1"/>
</dbReference>